<dbReference type="Proteomes" id="UP000053263">
    <property type="component" value="Unassembled WGS sequence"/>
</dbReference>
<feature type="transmembrane region" description="Helical" evidence="2">
    <location>
        <begin position="95"/>
        <end position="115"/>
    </location>
</feature>
<dbReference type="OrthoDB" id="3223377at2759"/>
<proteinExistence type="predicted"/>
<sequence>MASTMTHEQRNELLGPLFIGSILDWCLLGILTVQVYIYLATSIKDPLGFKLLAYGVYVLDLVQTALATHAAWMYLAHGWGKTAVLAHAPWSEATVPLMNGIISAIVQLYFAWGIWKLKHTTVMRAIVVVVITLALAQCASVIYASALFYIDAQQTGSPKVRVGLTISLSISFVCNFLIAGSVMQILHQARLITPFGAADTPVTKLLVHTVQTGLVTVVGAGLELVLYAVSPRSNLHMAIAYILPKLYSSALLATFNARTQMFRPSMGQDDSSPNNNNNYSPNNGGGGNRHSVARPGGGDNYARHRDRESSYSHGRRSGVGAVSKGAESVHVTREVRVVLDEDITDRRSDEHIYNDHHKAYPV</sequence>
<keyword evidence="2" id="KW-0812">Transmembrane</keyword>
<name>A0A0C9SYA8_PLICR</name>
<dbReference type="PANTHER" id="PTHR40465">
    <property type="entry name" value="CHROMOSOME 1, WHOLE GENOME SHOTGUN SEQUENCE"/>
    <property type="match status" value="1"/>
</dbReference>
<dbReference type="HOGENOM" id="CLU_046025_2_1_1"/>
<dbReference type="AlphaFoldDB" id="A0A0C9SYA8"/>
<feature type="domain" description="DUF6534" evidence="3">
    <location>
        <begin position="171"/>
        <end position="259"/>
    </location>
</feature>
<feature type="transmembrane region" description="Helical" evidence="2">
    <location>
        <begin position="127"/>
        <end position="150"/>
    </location>
</feature>
<feature type="transmembrane region" description="Helical" evidence="2">
    <location>
        <begin position="205"/>
        <end position="229"/>
    </location>
</feature>
<evidence type="ECO:0000313" key="4">
    <source>
        <dbReference type="EMBL" id="KII84925.1"/>
    </source>
</evidence>
<reference evidence="4 5" key="1">
    <citation type="submission" date="2014-06" db="EMBL/GenBank/DDBJ databases">
        <title>Evolutionary Origins and Diversification of the Mycorrhizal Mutualists.</title>
        <authorList>
            <consortium name="DOE Joint Genome Institute"/>
            <consortium name="Mycorrhizal Genomics Consortium"/>
            <person name="Kohler A."/>
            <person name="Kuo A."/>
            <person name="Nagy L.G."/>
            <person name="Floudas D."/>
            <person name="Copeland A."/>
            <person name="Barry K.W."/>
            <person name="Cichocki N."/>
            <person name="Veneault-Fourrey C."/>
            <person name="LaButti K."/>
            <person name="Lindquist E.A."/>
            <person name="Lipzen A."/>
            <person name="Lundell T."/>
            <person name="Morin E."/>
            <person name="Murat C."/>
            <person name="Riley R."/>
            <person name="Ohm R."/>
            <person name="Sun H."/>
            <person name="Tunlid A."/>
            <person name="Henrissat B."/>
            <person name="Grigoriev I.V."/>
            <person name="Hibbett D.S."/>
            <person name="Martin F."/>
        </authorList>
    </citation>
    <scope>NUCLEOTIDE SEQUENCE [LARGE SCALE GENOMIC DNA]</scope>
    <source>
        <strain evidence="4 5">FD-325 SS-3</strain>
    </source>
</reference>
<feature type="transmembrane region" description="Helical" evidence="2">
    <location>
        <begin position="162"/>
        <end position="185"/>
    </location>
</feature>
<dbReference type="EMBL" id="KN832569">
    <property type="protein sequence ID" value="KII84925.1"/>
    <property type="molecule type" value="Genomic_DNA"/>
</dbReference>
<evidence type="ECO:0000313" key="5">
    <source>
        <dbReference type="Proteomes" id="UP000053263"/>
    </source>
</evidence>
<dbReference type="PANTHER" id="PTHR40465:SF1">
    <property type="entry name" value="DUF6534 DOMAIN-CONTAINING PROTEIN"/>
    <property type="match status" value="1"/>
</dbReference>
<dbReference type="InterPro" id="IPR045339">
    <property type="entry name" value="DUF6534"/>
</dbReference>
<feature type="transmembrane region" description="Helical" evidence="2">
    <location>
        <begin position="235"/>
        <end position="255"/>
    </location>
</feature>
<evidence type="ECO:0000259" key="3">
    <source>
        <dbReference type="Pfam" id="PF20152"/>
    </source>
</evidence>
<organism evidence="4 5">
    <name type="scientific">Plicaturopsis crispa FD-325 SS-3</name>
    <dbReference type="NCBI Taxonomy" id="944288"/>
    <lineage>
        <taxon>Eukaryota</taxon>
        <taxon>Fungi</taxon>
        <taxon>Dikarya</taxon>
        <taxon>Basidiomycota</taxon>
        <taxon>Agaricomycotina</taxon>
        <taxon>Agaricomycetes</taxon>
        <taxon>Agaricomycetidae</taxon>
        <taxon>Amylocorticiales</taxon>
        <taxon>Amylocorticiaceae</taxon>
        <taxon>Plicatura</taxon>
        <taxon>Plicaturopsis crispa</taxon>
    </lineage>
</organism>
<keyword evidence="2" id="KW-0472">Membrane</keyword>
<evidence type="ECO:0000256" key="2">
    <source>
        <dbReference type="SAM" id="Phobius"/>
    </source>
</evidence>
<accession>A0A0C9SYA8</accession>
<gene>
    <name evidence="4" type="ORF">PLICRDRAFT_346458</name>
</gene>
<evidence type="ECO:0000256" key="1">
    <source>
        <dbReference type="SAM" id="MobiDB-lite"/>
    </source>
</evidence>
<feature type="region of interest" description="Disordered" evidence="1">
    <location>
        <begin position="263"/>
        <end position="327"/>
    </location>
</feature>
<feature type="compositionally biased region" description="Basic and acidic residues" evidence="1">
    <location>
        <begin position="301"/>
        <end position="310"/>
    </location>
</feature>
<feature type="transmembrane region" description="Helical" evidence="2">
    <location>
        <begin position="51"/>
        <end position="75"/>
    </location>
</feature>
<feature type="compositionally biased region" description="Low complexity" evidence="1">
    <location>
        <begin position="271"/>
        <end position="282"/>
    </location>
</feature>
<feature type="transmembrane region" description="Helical" evidence="2">
    <location>
        <begin position="13"/>
        <end position="39"/>
    </location>
</feature>
<keyword evidence="2" id="KW-1133">Transmembrane helix</keyword>
<keyword evidence="5" id="KW-1185">Reference proteome</keyword>
<dbReference type="Pfam" id="PF20152">
    <property type="entry name" value="DUF6534"/>
    <property type="match status" value="1"/>
</dbReference>
<protein>
    <submittedName>
        <fullName evidence="4">Unplaced genomic scaffold PLICRscaffold_16, whole genome shotgun sequence</fullName>
    </submittedName>
</protein>